<dbReference type="PANTHER" id="PTHR21456">
    <property type="entry name" value="FAMILY WITH SEQUENCE SIMILARITY 102"/>
    <property type="match status" value="1"/>
</dbReference>
<sequence length="235" mass="26284">MAFLSNARNVQFDFNIKFESLDNITLINNLFYLKWNLAGSSGSTENLPVSGHSVKLDINLNSKLKIPHDRAKRLTHCNLSVRVGMIKSNNKKARFGDLVVNLSEYARFNDTSRRFILQNCKVNATLKISISATQIAGITDFITPALNRNILLKDIGEYVYKADINHFKDSNSENSSSSRGLSSIGNVSSQNTSKNSDGLFSKVDDSALDSLSPYKDKFMKNQKLVDDIFDSVFRV</sequence>
<evidence type="ECO:0000313" key="4">
    <source>
        <dbReference type="Proteomes" id="UP000245609"/>
    </source>
</evidence>
<dbReference type="Proteomes" id="UP000245609">
    <property type="component" value="Unassembled WGS sequence"/>
</dbReference>
<feature type="region of interest" description="Disordered" evidence="1">
    <location>
        <begin position="169"/>
        <end position="198"/>
    </location>
</feature>
<comment type="caution">
    <text evidence="3">The sequence shown here is derived from an EMBL/GenBank/DDBJ whole genome shotgun (WGS) entry which is preliminary data.</text>
</comment>
<feature type="domain" description="C2 NT-type" evidence="2">
    <location>
        <begin position="2"/>
        <end position="134"/>
    </location>
</feature>
<dbReference type="STRING" id="133381.A0A2T9ZK33"/>
<protein>
    <recommendedName>
        <fullName evidence="2">C2 NT-type domain-containing protein</fullName>
    </recommendedName>
</protein>
<evidence type="ECO:0000259" key="2">
    <source>
        <dbReference type="PROSITE" id="PS51840"/>
    </source>
</evidence>
<gene>
    <name evidence="3" type="ORF">BB560_000525</name>
</gene>
<dbReference type="AlphaFoldDB" id="A0A2T9ZK33"/>
<dbReference type="InterPro" id="IPR019448">
    <property type="entry name" value="NT-C2"/>
</dbReference>
<accession>A0A2T9ZK33</accession>
<feature type="compositionally biased region" description="Low complexity" evidence="1">
    <location>
        <begin position="172"/>
        <end position="189"/>
    </location>
</feature>
<dbReference type="PANTHER" id="PTHR21456:SF1">
    <property type="entry name" value="C2 NT-TYPE DOMAIN-CONTAINING PROTEIN"/>
    <property type="match status" value="1"/>
</dbReference>
<evidence type="ECO:0000313" key="3">
    <source>
        <dbReference type="EMBL" id="PVV04959.1"/>
    </source>
</evidence>
<dbReference type="OrthoDB" id="3365224at2759"/>
<organism evidence="3 4">
    <name type="scientific">Smittium megazygosporum</name>
    <dbReference type="NCBI Taxonomy" id="133381"/>
    <lineage>
        <taxon>Eukaryota</taxon>
        <taxon>Fungi</taxon>
        <taxon>Fungi incertae sedis</taxon>
        <taxon>Zoopagomycota</taxon>
        <taxon>Kickxellomycotina</taxon>
        <taxon>Harpellomycetes</taxon>
        <taxon>Harpellales</taxon>
        <taxon>Legeriomycetaceae</taxon>
        <taxon>Smittium</taxon>
    </lineage>
</organism>
<dbReference type="InterPro" id="IPR039931">
    <property type="entry name" value="EEIG1/2-like"/>
</dbReference>
<keyword evidence="4" id="KW-1185">Reference proteome</keyword>
<evidence type="ECO:0000256" key="1">
    <source>
        <dbReference type="SAM" id="MobiDB-lite"/>
    </source>
</evidence>
<dbReference type="Pfam" id="PF10358">
    <property type="entry name" value="NT-C2"/>
    <property type="match status" value="1"/>
</dbReference>
<dbReference type="EMBL" id="MBFS01000057">
    <property type="protein sequence ID" value="PVV04959.1"/>
    <property type="molecule type" value="Genomic_DNA"/>
</dbReference>
<reference evidence="3 4" key="1">
    <citation type="journal article" date="2018" name="MBio">
        <title>Comparative Genomics Reveals the Core Gene Toolbox for the Fungus-Insect Symbiosis.</title>
        <authorList>
            <person name="Wang Y."/>
            <person name="Stata M."/>
            <person name="Wang W."/>
            <person name="Stajich J.E."/>
            <person name="White M.M."/>
            <person name="Moncalvo J.M."/>
        </authorList>
    </citation>
    <scope>NUCLEOTIDE SEQUENCE [LARGE SCALE GENOMIC DNA]</scope>
    <source>
        <strain evidence="3 4">SC-DP-2</strain>
    </source>
</reference>
<name>A0A2T9ZK33_9FUNG</name>
<dbReference type="PROSITE" id="PS51840">
    <property type="entry name" value="C2_NT"/>
    <property type="match status" value="1"/>
</dbReference>
<proteinExistence type="predicted"/>